<comment type="caution">
    <text evidence="1">The sequence shown here is derived from an EMBL/GenBank/DDBJ whole genome shotgun (WGS) entry which is preliminary data.</text>
</comment>
<organism evidence="1 2">
    <name type="scientific">Arctium lappa</name>
    <name type="common">Greater burdock</name>
    <name type="synonym">Lappa major</name>
    <dbReference type="NCBI Taxonomy" id="4217"/>
    <lineage>
        <taxon>Eukaryota</taxon>
        <taxon>Viridiplantae</taxon>
        <taxon>Streptophyta</taxon>
        <taxon>Embryophyta</taxon>
        <taxon>Tracheophyta</taxon>
        <taxon>Spermatophyta</taxon>
        <taxon>Magnoliopsida</taxon>
        <taxon>eudicotyledons</taxon>
        <taxon>Gunneridae</taxon>
        <taxon>Pentapetalae</taxon>
        <taxon>asterids</taxon>
        <taxon>campanulids</taxon>
        <taxon>Asterales</taxon>
        <taxon>Asteraceae</taxon>
        <taxon>Carduoideae</taxon>
        <taxon>Cardueae</taxon>
        <taxon>Arctiinae</taxon>
        <taxon>Arctium</taxon>
    </lineage>
</organism>
<dbReference type="Proteomes" id="UP001055879">
    <property type="component" value="Linkage Group LG04"/>
</dbReference>
<reference evidence="2" key="1">
    <citation type="journal article" date="2022" name="Mol. Ecol. Resour.">
        <title>The genomes of chicory, endive, great burdock and yacon provide insights into Asteraceae palaeo-polyploidization history and plant inulin production.</title>
        <authorList>
            <person name="Fan W."/>
            <person name="Wang S."/>
            <person name="Wang H."/>
            <person name="Wang A."/>
            <person name="Jiang F."/>
            <person name="Liu H."/>
            <person name="Zhao H."/>
            <person name="Xu D."/>
            <person name="Zhang Y."/>
        </authorList>
    </citation>
    <scope>NUCLEOTIDE SEQUENCE [LARGE SCALE GENOMIC DNA]</scope>
    <source>
        <strain evidence="2">cv. Niubang</strain>
    </source>
</reference>
<gene>
    <name evidence="1" type="ORF">L6452_14874</name>
</gene>
<dbReference type="EMBL" id="CM042050">
    <property type="protein sequence ID" value="KAI3735378.1"/>
    <property type="molecule type" value="Genomic_DNA"/>
</dbReference>
<accession>A0ACB9CMH3</accession>
<protein>
    <submittedName>
        <fullName evidence="1">Uncharacterized protein</fullName>
    </submittedName>
</protein>
<keyword evidence="2" id="KW-1185">Reference proteome</keyword>
<name>A0ACB9CMH3_ARCLA</name>
<sequence>MMALAVRQLHRSSEVMFVPVKVQNGKKLAIDSSFREVKLPREAFTDIEFHHSSYNFRRAGMCPRLDTLMKGVLVKAKSRQQQGKTDRQQNLGERKNSVAKYLSPALDDID</sequence>
<proteinExistence type="predicted"/>
<reference evidence="1 2" key="2">
    <citation type="journal article" date="2022" name="Mol. Ecol. Resour.">
        <title>The genomes of chicory, endive, great burdock and yacon provide insights into Asteraceae paleo-polyploidization history and plant inulin production.</title>
        <authorList>
            <person name="Fan W."/>
            <person name="Wang S."/>
            <person name="Wang H."/>
            <person name="Wang A."/>
            <person name="Jiang F."/>
            <person name="Liu H."/>
            <person name="Zhao H."/>
            <person name="Xu D."/>
            <person name="Zhang Y."/>
        </authorList>
    </citation>
    <scope>NUCLEOTIDE SEQUENCE [LARGE SCALE GENOMIC DNA]</scope>
    <source>
        <strain evidence="2">cv. Niubang</strain>
    </source>
</reference>
<evidence type="ECO:0000313" key="2">
    <source>
        <dbReference type="Proteomes" id="UP001055879"/>
    </source>
</evidence>
<evidence type="ECO:0000313" key="1">
    <source>
        <dbReference type="EMBL" id="KAI3735378.1"/>
    </source>
</evidence>